<proteinExistence type="inferred from homology"/>
<dbReference type="Proteomes" id="UP001497482">
    <property type="component" value="Chromosome 13"/>
</dbReference>
<name>A0AAV2JP65_KNICA</name>
<evidence type="ECO:0000259" key="5">
    <source>
        <dbReference type="Pfam" id="PF07894"/>
    </source>
</evidence>
<dbReference type="Pfam" id="PF07894">
    <property type="entry name" value="SACK1"/>
    <property type="match status" value="1"/>
</dbReference>
<keyword evidence="7" id="KW-1185">Reference proteome</keyword>
<evidence type="ECO:0000256" key="4">
    <source>
        <dbReference type="SAM" id="MobiDB-lite"/>
    </source>
</evidence>
<dbReference type="InterPro" id="IPR050944">
    <property type="entry name" value="FAM83"/>
</dbReference>
<dbReference type="GO" id="GO:0016020">
    <property type="term" value="C:membrane"/>
    <property type="evidence" value="ECO:0007669"/>
    <property type="project" value="TreeGrafter"/>
</dbReference>
<feature type="region of interest" description="Disordered" evidence="4">
    <location>
        <begin position="325"/>
        <end position="361"/>
    </location>
</feature>
<dbReference type="SUPFAM" id="SSF56024">
    <property type="entry name" value="Phospholipase D/nuclease"/>
    <property type="match status" value="1"/>
</dbReference>
<accession>A0AAV2JP65</accession>
<dbReference type="PANTHER" id="PTHR16181:SF29">
    <property type="entry name" value="PROTEIN FAM83A-RELATED"/>
    <property type="match status" value="1"/>
</dbReference>
<dbReference type="GO" id="GO:0019901">
    <property type="term" value="F:protein kinase binding"/>
    <property type="evidence" value="ECO:0007669"/>
    <property type="project" value="TreeGrafter"/>
</dbReference>
<dbReference type="AlphaFoldDB" id="A0AAV2JP65"/>
<gene>
    <name evidence="6" type="ORF">KC01_LOCUS9317</name>
</gene>
<dbReference type="GO" id="GO:0005737">
    <property type="term" value="C:cytoplasm"/>
    <property type="evidence" value="ECO:0007669"/>
    <property type="project" value="UniProtKB-SubCell"/>
</dbReference>
<comment type="subcellular location">
    <subcellularLocation>
        <location evidence="1">Cytoplasm</location>
    </subcellularLocation>
</comment>
<dbReference type="EMBL" id="OZ035835">
    <property type="protein sequence ID" value="CAL1578096.1"/>
    <property type="molecule type" value="Genomic_DNA"/>
</dbReference>
<dbReference type="Gene3D" id="3.30.870.10">
    <property type="entry name" value="Endonuclease Chain A"/>
    <property type="match status" value="1"/>
</dbReference>
<comment type="similarity">
    <text evidence="2">Belongs to the FAM83 family.</text>
</comment>
<feature type="compositionally biased region" description="Basic and acidic residues" evidence="4">
    <location>
        <begin position="349"/>
        <end position="361"/>
    </location>
</feature>
<keyword evidence="3" id="KW-0963">Cytoplasm</keyword>
<dbReference type="FunFam" id="3.30.870.10:FF:000004">
    <property type="entry name" value="protein FAM83H isoform X2"/>
    <property type="match status" value="1"/>
</dbReference>
<evidence type="ECO:0000313" key="7">
    <source>
        <dbReference type="Proteomes" id="UP001497482"/>
    </source>
</evidence>
<evidence type="ECO:0000256" key="1">
    <source>
        <dbReference type="ARBA" id="ARBA00004496"/>
    </source>
</evidence>
<evidence type="ECO:0000256" key="2">
    <source>
        <dbReference type="ARBA" id="ARBA00006937"/>
    </source>
</evidence>
<evidence type="ECO:0000313" key="6">
    <source>
        <dbReference type="EMBL" id="CAL1578096.1"/>
    </source>
</evidence>
<evidence type="ECO:0000256" key="3">
    <source>
        <dbReference type="ARBA" id="ARBA00022490"/>
    </source>
</evidence>
<dbReference type="GO" id="GO:0007165">
    <property type="term" value="P:signal transduction"/>
    <property type="evidence" value="ECO:0007669"/>
    <property type="project" value="TreeGrafter"/>
</dbReference>
<feature type="domain" description="Scaffolding anchor of CK1" evidence="5">
    <location>
        <begin position="19"/>
        <end position="284"/>
    </location>
</feature>
<organism evidence="6 7">
    <name type="scientific">Knipowitschia caucasica</name>
    <name type="common">Caucasian dwarf goby</name>
    <name type="synonym">Pomatoschistus caucasicus</name>
    <dbReference type="NCBI Taxonomy" id="637954"/>
    <lineage>
        <taxon>Eukaryota</taxon>
        <taxon>Metazoa</taxon>
        <taxon>Chordata</taxon>
        <taxon>Craniata</taxon>
        <taxon>Vertebrata</taxon>
        <taxon>Euteleostomi</taxon>
        <taxon>Actinopterygii</taxon>
        <taxon>Neopterygii</taxon>
        <taxon>Teleostei</taxon>
        <taxon>Neoteleostei</taxon>
        <taxon>Acanthomorphata</taxon>
        <taxon>Gobiaria</taxon>
        <taxon>Gobiiformes</taxon>
        <taxon>Gobioidei</taxon>
        <taxon>Gobiidae</taxon>
        <taxon>Gobiinae</taxon>
        <taxon>Knipowitschia</taxon>
    </lineage>
</organism>
<sequence>MDSSDYSFLSSLRGDFKTDGYIQPHYKEVYRLAIDHLLSGGPGTYREFLRGERVGTFLSEEELAFIPTHAELLKPPSQTEEINAKNDTEGQSSSGTYWPLHSDVDAPDLDLGWPDVRHKNQTNIDLLFHPPRLNNPTIKEVIRKQIQDAKQVIAVVMDKFTDVDIFKEIVEASLRGVAVYVLLDHFNLKSFLTMAENQDVRIKLLRNMRVRTVKGQDYLCQSGAKFHGAMEQRFLLFDCCTAFYGSYSFAWSFEKIHLSMVQMITGHLVKSYDEEFRTLYARSTVPAQLTPSTSPDGLQGAAVGDRRILSLVIDPITHAEDVRALRKQRHSRGERRTPLRSPLVSASEQRTRSGRTPEQRT</sequence>
<reference evidence="6 7" key="1">
    <citation type="submission" date="2024-04" db="EMBL/GenBank/DDBJ databases">
        <authorList>
            <person name="Waldvogel A.-M."/>
            <person name="Schoenle A."/>
        </authorList>
    </citation>
    <scope>NUCLEOTIDE SEQUENCE [LARGE SCALE GENOMIC DNA]</scope>
</reference>
<protein>
    <recommendedName>
        <fullName evidence="5">Scaffolding anchor of CK1 domain-containing protein</fullName>
    </recommendedName>
</protein>
<dbReference type="PANTHER" id="PTHR16181">
    <property type="entry name" value="PROTEIN FAM83A-RELATED"/>
    <property type="match status" value="1"/>
</dbReference>
<dbReference type="InterPro" id="IPR012461">
    <property type="entry name" value="SACK1"/>
</dbReference>